<feature type="region of interest" description="Disordered" evidence="1">
    <location>
        <begin position="1"/>
        <end position="104"/>
    </location>
</feature>
<reference evidence="2" key="1">
    <citation type="journal article" date="2022" name="bioRxiv">
        <title>Sequencing and chromosome-scale assembly of the giantPleurodeles waltlgenome.</title>
        <authorList>
            <person name="Brown T."/>
            <person name="Elewa A."/>
            <person name="Iarovenko S."/>
            <person name="Subramanian E."/>
            <person name="Araus A.J."/>
            <person name="Petzold A."/>
            <person name="Susuki M."/>
            <person name="Suzuki K.-i.T."/>
            <person name="Hayashi T."/>
            <person name="Toyoda A."/>
            <person name="Oliveira C."/>
            <person name="Osipova E."/>
            <person name="Leigh N.D."/>
            <person name="Simon A."/>
            <person name="Yun M.H."/>
        </authorList>
    </citation>
    <scope>NUCLEOTIDE SEQUENCE</scope>
    <source>
        <strain evidence="2">20211129_DDA</strain>
        <tissue evidence="2">Liver</tissue>
    </source>
</reference>
<evidence type="ECO:0000313" key="3">
    <source>
        <dbReference type="Proteomes" id="UP001066276"/>
    </source>
</evidence>
<proteinExistence type="predicted"/>
<evidence type="ECO:0000313" key="2">
    <source>
        <dbReference type="EMBL" id="KAJ1152826.1"/>
    </source>
</evidence>
<protein>
    <submittedName>
        <fullName evidence="2">Uncharacterized protein</fullName>
    </submittedName>
</protein>
<dbReference type="Proteomes" id="UP001066276">
    <property type="component" value="Chromosome 5"/>
</dbReference>
<evidence type="ECO:0000256" key="1">
    <source>
        <dbReference type="SAM" id="MobiDB-lite"/>
    </source>
</evidence>
<feature type="compositionally biased region" description="Basic and acidic residues" evidence="1">
    <location>
        <begin position="58"/>
        <end position="83"/>
    </location>
</feature>
<dbReference type="AlphaFoldDB" id="A0AAV7RJ14"/>
<keyword evidence="3" id="KW-1185">Reference proteome</keyword>
<gene>
    <name evidence="2" type="ORF">NDU88_005601</name>
</gene>
<name>A0AAV7RJ14_PLEWA</name>
<comment type="caution">
    <text evidence="2">The sequence shown here is derived from an EMBL/GenBank/DDBJ whole genome shotgun (WGS) entry which is preliminary data.</text>
</comment>
<organism evidence="2 3">
    <name type="scientific">Pleurodeles waltl</name>
    <name type="common">Iberian ribbed newt</name>
    <dbReference type="NCBI Taxonomy" id="8319"/>
    <lineage>
        <taxon>Eukaryota</taxon>
        <taxon>Metazoa</taxon>
        <taxon>Chordata</taxon>
        <taxon>Craniata</taxon>
        <taxon>Vertebrata</taxon>
        <taxon>Euteleostomi</taxon>
        <taxon>Amphibia</taxon>
        <taxon>Batrachia</taxon>
        <taxon>Caudata</taxon>
        <taxon>Salamandroidea</taxon>
        <taxon>Salamandridae</taxon>
        <taxon>Pleurodelinae</taxon>
        <taxon>Pleurodeles</taxon>
    </lineage>
</organism>
<sequence length="178" mass="19812">MVFGSDSEESDRTPRGGGTRGPHYKGEPCIWSGGRPAEICGAARSAGTRRLASGKPAARWEGRRGQRSVERAPRDKEKKKQEIEEATWDTVRSRQRPFTSPGRRRPCMLALRSQERGTQLWKLLPRQGITMHQGVRGRHITADAFLVYEGLAFVKSGCVIRILEADSTNAPDAPMLNK</sequence>
<accession>A0AAV7RJ14</accession>
<dbReference type="EMBL" id="JANPWB010000009">
    <property type="protein sequence ID" value="KAJ1152826.1"/>
    <property type="molecule type" value="Genomic_DNA"/>
</dbReference>